<evidence type="ECO:0000313" key="2">
    <source>
        <dbReference type="Proteomes" id="UP000315283"/>
    </source>
</evidence>
<accession>A0A520N3T5</accession>
<dbReference type="InterPro" id="IPR019587">
    <property type="entry name" value="Polyketide_cyclase/dehydratase"/>
</dbReference>
<organism evidence="1 2">
    <name type="scientific">SAR86 cluster bacterium</name>
    <dbReference type="NCBI Taxonomy" id="2030880"/>
    <lineage>
        <taxon>Bacteria</taxon>
        <taxon>Pseudomonadati</taxon>
        <taxon>Pseudomonadota</taxon>
        <taxon>Gammaproteobacteria</taxon>
        <taxon>SAR86 cluster</taxon>
    </lineage>
</organism>
<proteinExistence type="predicted"/>
<dbReference type="Gene3D" id="3.30.530.20">
    <property type="match status" value="1"/>
</dbReference>
<dbReference type="Proteomes" id="UP000315283">
    <property type="component" value="Unassembled WGS sequence"/>
</dbReference>
<sequence length="131" mass="14923">MKVLKEEITFNCSAENLWSILSDVTRCDWVPSVSEIKIEGDCRLFEMDGMGVVKEKILKNDSDNKLLQYSAVETRTPINHHLATMNVQFINDESCKLIWTTEIDPEIFAEAIHHGMLISIEGIKQVLKSNV</sequence>
<reference evidence="1 2" key="1">
    <citation type="submission" date="2019-02" db="EMBL/GenBank/DDBJ databases">
        <title>Prokaryotic population dynamics and viral predation in marine succession experiment using metagenomics: the confinement effect.</title>
        <authorList>
            <person name="Haro-Moreno J.M."/>
            <person name="Rodriguez-Valera F."/>
            <person name="Lopez-Perez M."/>
        </authorList>
    </citation>
    <scope>NUCLEOTIDE SEQUENCE [LARGE SCALE GENOMIC DNA]</scope>
    <source>
        <strain evidence="1">MED-G164</strain>
    </source>
</reference>
<dbReference type="SUPFAM" id="SSF55961">
    <property type="entry name" value="Bet v1-like"/>
    <property type="match status" value="1"/>
</dbReference>
<dbReference type="InterPro" id="IPR023393">
    <property type="entry name" value="START-like_dom_sf"/>
</dbReference>
<evidence type="ECO:0000313" key="1">
    <source>
        <dbReference type="EMBL" id="RZO28162.1"/>
    </source>
</evidence>
<gene>
    <name evidence="1" type="ORF">EVA97_03115</name>
</gene>
<name>A0A520N3T5_9GAMM</name>
<comment type="caution">
    <text evidence="1">The sequence shown here is derived from an EMBL/GenBank/DDBJ whole genome shotgun (WGS) entry which is preliminary data.</text>
</comment>
<dbReference type="Pfam" id="PF10604">
    <property type="entry name" value="Polyketide_cyc2"/>
    <property type="match status" value="1"/>
</dbReference>
<protein>
    <submittedName>
        <fullName evidence="1">SRPBCC family protein</fullName>
    </submittedName>
</protein>
<dbReference type="EMBL" id="SHBJ01000018">
    <property type="protein sequence ID" value="RZO28162.1"/>
    <property type="molecule type" value="Genomic_DNA"/>
</dbReference>
<dbReference type="AlphaFoldDB" id="A0A520N3T5"/>
<dbReference type="CDD" id="cd07821">
    <property type="entry name" value="PYR_PYL_RCAR_like"/>
    <property type="match status" value="1"/>
</dbReference>